<sequence length="47" mass="5178">MTLPMVAGYRERDTPECRWRNGPLNQLVQGGSAEITVGFSVQAELAQ</sequence>
<dbReference type="EMBL" id="AFWI01000147">
    <property type="protein sequence ID" value="EGU55148.1"/>
    <property type="molecule type" value="Genomic_DNA"/>
</dbReference>
<evidence type="ECO:0000313" key="2">
    <source>
        <dbReference type="Proteomes" id="UP000003836"/>
    </source>
</evidence>
<dbReference type="Proteomes" id="UP000003836">
    <property type="component" value="Unassembled WGS sequence"/>
</dbReference>
<keyword evidence="2" id="KW-1185">Reference proteome</keyword>
<protein>
    <submittedName>
        <fullName evidence="1">Uncharacterized protein</fullName>
    </submittedName>
</protein>
<reference evidence="1 2" key="1">
    <citation type="journal article" date="2012" name="Int. J. Syst. Evol. Microbiol.">
        <title>Vibrio caribbeanicus sp. nov., isolated from the marine sponge Scleritoderma cyanea.</title>
        <authorList>
            <person name="Hoffmann M."/>
            <person name="Monday S.R."/>
            <person name="Allard M.W."/>
            <person name="Strain E.A."/>
            <person name="Whittaker P."/>
            <person name="Naum M."/>
            <person name="McCarthy P.J."/>
            <person name="Lopez J.V."/>
            <person name="Fischer M."/>
            <person name="Brown E.W."/>
        </authorList>
    </citation>
    <scope>NUCLEOTIDE SEQUENCE [LARGE SCALE GENOMIC DNA]</scope>
    <source>
        <strain evidence="1 2">ATCC 19109</strain>
    </source>
</reference>
<accession>A0ABP2LLD0</accession>
<gene>
    <name evidence="1" type="ORF">VITU9109_03695</name>
</gene>
<proteinExistence type="predicted"/>
<name>A0ABP2LLD0_9VIBR</name>
<evidence type="ECO:0000313" key="1">
    <source>
        <dbReference type="EMBL" id="EGU55148.1"/>
    </source>
</evidence>
<organism evidence="1 2">
    <name type="scientific">Vibrio tubiashii ATCC 19109</name>
    <dbReference type="NCBI Taxonomy" id="1051646"/>
    <lineage>
        <taxon>Bacteria</taxon>
        <taxon>Pseudomonadati</taxon>
        <taxon>Pseudomonadota</taxon>
        <taxon>Gammaproteobacteria</taxon>
        <taxon>Vibrionales</taxon>
        <taxon>Vibrionaceae</taxon>
        <taxon>Vibrio</taxon>
        <taxon>Vibrio oreintalis group</taxon>
    </lineage>
</organism>
<comment type="caution">
    <text evidence="1">The sequence shown here is derived from an EMBL/GenBank/DDBJ whole genome shotgun (WGS) entry which is preliminary data.</text>
</comment>